<sequence>MVFLFTQRVICPQLRLESRDINSYQMHQTNLCESKNTLFPSQLQSVSMFPPDVCTKLDLRCTSRTLSNRLCNLFHRLSCWLQSEKNVNRLKEITFDGEGYPLIRDIAPTSASAISALQFSGAKGAQFV</sequence>
<dbReference type="AlphaFoldDB" id="A0A8D8FDD5"/>
<evidence type="ECO:0000313" key="1">
    <source>
        <dbReference type="EMBL" id="CAG6466635.1"/>
    </source>
</evidence>
<accession>A0A8D8FDD5</accession>
<dbReference type="EMBL" id="HBUE01056510">
    <property type="protein sequence ID" value="CAG6466635.1"/>
    <property type="molecule type" value="Transcribed_RNA"/>
</dbReference>
<name>A0A8D8FDD5_CULPI</name>
<organism evidence="1">
    <name type="scientific">Culex pipiens</name>
    <name type="common">House mosquito</name>
    <dbReference type="NCBI Taxonomy" id="7175"/>
    <lineage>
        <taxon>Eukaryota</taxon>
        <taxon>Metazoa</taxon>
        <taxon>Ecdysozoa</taxon>
        <taxon>Arthropoda</taxon>
        <taxon>Hexapoda</taxon>
        <taxon>Insecta</taxon>
        <taxon>Pterygota</taxon>
        <taxon>Neoptera</taxon>
        <taxon>Endopterygota</taxon>
        <taxon>Diptera</taxon>
        <taxon>Nematocera</taxon>
        <taxon>Culicoidea</taxon>
        <taxon>Culicidae</taxon>
        <taxon>Culicinae</taxon>
        <taxon>Culicini</taxon>
        <taxon>Culex</taxon>
        <taxon>Culex</taxon>
    </lineage>
</organism>
<proteinExistence type="predicted"/>
<protein>
    <submittedName>
        <fullName evidence="1">(northern house mosquito) hypothetical protein</fullName>
    </submittedName>
</protein>
<reference evidence="1" key="1">
    <citation type="submission" date="2021-05" db="EMBL/GenBank/DDBJ databases">
        <authorList>
            <person name="Alioto T."/>
            <person name="Alioto T."/>
            <person name="Gomez Garrido J."/>
        </authorList>
    </citation>
    <scope>NUCLEOTIDE SEQUENCE</scope>
</reference>